<evidence type="ECO:0000256" key="6">
    <source>
        <dbReference type="ARBA" id="ARBA00048508"/>
    </source>
</evidence>
<reference evidence="12" key="1">
    <citation type="journal article" date="2020" name="bioRxiv">
        <title>Comparative genomics of Chlamydomonas.</title>
        <authorList>
            <person name="Craig R.J."/>
            <person name="Hasan A.R."/>
            <person name="Ness R.W."/>
            <person name="Keightley P.D."/>
        </authorList>
    </citation>
    <scope>NUCLEOTIDE SEQUENCE</scope>
    <source>
        <strain evidence="12">CCAP 11/70</strain>
    </source>
</reference>
<keyword evidence="10" id="KW-0443">Lipid metabolism</keyword>
<dbReference type="AlphaFoldDB" id="A0A835Y7P3"/>
<keyword evidence="10" id="KW-0444">Lipid biosynthesis</keyword>
<evidence type="ECO:0000256" key="5">
    <source>
        <dbReference type="ARBA" id="ARBA00023002"/>
    </source>
</evidence>
<dbReference type="PROSITE" id="PS00061">
    <property type="entry name" value="ADH_SHORT"/>
    <property type="match status" value="1"/>
</dbReference>
<evidence type="ECO:0000256" key="8">
    <source>
        <dbReference type="PIRSR" id="PIRSR611284-2"/>
    </source>
</evidence>
<dbReference type="GO" id="GO:0006633">
    <property type="term" value="P:fatty acid biosynthetic process"/>
    <property type="evidence" value="ECO:0007669"/>
    <property type="project" value="UniProtKB-UniPathway"/>
</dbReference>
<dbReference type="SMART" id="SM00822">
    <property type="entry name" value="PKS_KR"/>
    <property type="match status" value="1"/>
</dbReference>
<dbReference type="PRINTS" id="PR00081">
    <property type="entry name" value="GDHRDH"/>
</dbReference>
<evidence type="ECO:0000256" key="4">
    <source>
        <dbReference type="ARBA" id="ARBA00022857"/>
    </source>
</evidence>
<keyword evidence="10" id="KW-0275">Fatty acid biosynthesis</keyword>
<feature type="binding site" evidence="8">
    <location>
        <begin position="84"/>
        <end position="87"/>
    </location>
    <ligand>
        <name>NADP(+)</name>
        <dbReference type="ChEBI" id="CHEBI:58349"/>
    </ligand>
</feature>
<dbReference type="FunFam" id="3.40.50.720:FF:000115">
    <property type="entry name" value="3-oxoacyl-[acyl-carrier-protein] reductase FabG"/>
    <property type="match status" value="1"/>
</dbReference>
<dbReference type="UniPathway" id="UPA00094"/>
<dbReference type="PANTHER" id="PTHR42879:SF2">
    <property type="entry name" value="3-OXOACYL-[ACYL-CARRIER-PROTEIN] REDUCTASE FABG"/>
    <property type="match status" value="1"/>
</dbReference>
<comment type="similarity">
    <text evidence="2 9">Belongs to the short-chain dehydrogenases/reductases (SDR) family.</text>
</comment>
<evidence type="ECO:0000256" key="10">
    <source>
        <dbReference type="RuleBase" id="RU366074"/>
    </source>
</evidence>
<dbReference type="InterPro" id="IPR002347">
    <property type="entry name" value="SDR_fam"/>
</dbReference>
<evidence type="ECO:0000256" key="1">
    <source>
        <dbReference type="ARBA" id="ARBA00005194"/>
    </source>
</evidence>
<evidence type="ECO:0000313" key="13">
    <source>
        <dbReference type="Proteomes" id="UP000612055"/>
    </source>
</evidence>
<evidence type="ECO:0000256" key="2">
    <source>
        <dbReference type="ARBA" id="ARBA00006484"/>
    </source>
</evidence>
<feature type="binding site" evidence="8">
    <location>
        <begin position="228"/>
        <end position="232"/>
    </location>
    <ligand>
        <name>NADP(+)</name>
        <dbReference type="ChEBI" id="CHEBI:58349"/>
    </ligand>
</feature>
<dbReference type="Pfam" id="PF00106">
    <property type="entry name" value="adh_short"/>
    <property type="match status" value="1"/>
</dbReference>
<comment type="subunit">
    <text evidence="10">Homotetramer.</text>
</comment>
<comment type="subcellular location">
    <subcellularLocation>
        <location evidence="10">Plastid</location>
        <location evidence="10">Chloroplast</location>
    </subcellularLocation>
    <subcellularLocation>
        <location evidence="10">Plastid</location>
    </subcellularLocation>
    <text evidence="10">And non-photosynthetic plastids.</text>
</comment>
<evidence type="ECO:0000256" key="9">
    <source>
        <dbReference type="RuleBase" id="RU000363"/>
    </source>
</evidence>
<dbReference type="SUPFAM" id="SSF51735">
    <property type="entry name" value="NAD(P)-binding Rossmann-fold domains"/>
    <property type="match status" value="1"/>
</dbReference>
<dbReference type="NCBIfam" id="NF009466">
    <property type="entry name" value="PRK12826.1-2"/>
    <property type="match status" value="1"/>
</dbReference>
<feature type="binding site" evidence="8">
    <location>
        <position position="261"/>
    </location>
    <ligand>
        <name>NADP(+)</name>
        <dbReference type="ChEBI" id="CHEBI:58349"/>
    </ligand>
</feature>
<dbReference type="EMBL" id="JAEHOE010000023">
    <property type="protein sequence ID" value="KAG2495711.1"/>
    <property type="molecule type" value="Genomic_DNA"/>
</dbReference>
<feature type="active site" description="Proton acceptor" evidence="7">
    <location>
        <position position="228"/>
    </location>
</feature>
<evidence type="ECO:0000313" key="12">
    <source>
        <dbReference type="EMBL" id="KAG2495711.1"/>
    </source>
</evidence>
<dbReference type="PRINTS" id="PR00080">
    <property type="entry name" value="SDRFAMILY"/>
</dbReference>
<dbReference type="EC" id="1.1.1.100" evidence="3 10"/>
<dbReference type="InterPro" id="IPR057326">
    <property type="entry name" value="KR_dom"/>
</dbReference>
<dbReference type="CDD" id="cd05333">
    <property type="entry name" value="BKR_SDR_c"/>
    <property type="match status" value="1"/>
</dbReference>
<accession>A0A835Y7P3</accession>
<keyword evidence="13" id="KW-1185">Reference proteome</keyword>
<keyword evidence="4 8" id="KW-0521">NADP</keyword>
<dbReference type="PANTHER" id="PTHR42879">
    <property type="entry name" value="3-OXOACYL-(ACYL-CARRIER-PROTEIN) REDUCTASE"/>
    <property type="match status" value="1"/>
</dbReference>
<dbReference type="OrthoDB" id="1393670at2759"/>
<dbReference type="GO" id="GO:0004316">
    <property type="term" value="F:3-oxoacyl-[acyl-carrier-protein] reductase (NADPH) activity"/>
    <property type="evidence" value="ECO:0007669"/>
    <property type="project" value="UniProtKB-UniRule"/>
</dbReference>
<comment type="caution">
    <text evidence="12">The sequence shown here is derived from an EMBL/GenBank/DDBJ whole genome shotgun (WGS) entry which is preliminary data.</text>
</comment>
<keyword evidence="5 10" id="KW-0560">Oxidoreductase</keyword>
<protein>
    <recommendedName>
        <fullName evidence="3 10">3-oxoacyl-[acyl-carrier-protein] reductase</fullName>
        <ecNumber evidence="3 10">1.1.1.100</ecNumber>
    </recommendedName>
</protein>
<comment type="catalytic activity">
    <reaction evidence="6 10">
        <text>a (3R)-hydroxyacyl-[ACP] + NADP(+) = a 3-oxoacyl-[ACP] + NADPH + H(+)</text>
        <dbReference type="Rhea" id="RHEA:17397"/>
        <dbReference type="Rhea" id="RHEA-COMP:9916"/>
        <dbReference type="Rhea" id="RHEA-COMP:9945"/>
        <dbReference type="ChEBI" id="CHEBI:15378"/>
        <dbReference type="ChEBI" id="CHEBI:57783"/>
        <dbReference type="ChEBI" id="CHEBI:58349"/>
        <dbReference type="ChEBI" id="CHEBI:78776"/>
        <dbReference type="ChEBI" id="CHEBI:78827"/>
        <dbReference type="EC" id="1.1.1.100"/>
    </reaction>
</comment>
<name>A0A835Y7P3_9CHLO</name>
<feature type="binding site" evidence="8">
    <location>
        <position position="163"/>
    </location>
    <ligand>
        <name>NADP(+)</name>
        <dbReference type="ChEBI" id="CHEBI:58349"/>
    </ligand>
</feature>
<dbReference type="InterPro" id="IPR036291">
    <property type="entry name" value="NAD(P)-bd_dom_sf"/>
</dbReference>
<dbReference type="Proteomes" id="UP000612055">
    <property type="component" value="Unassembled WGS sequence"/>
</dbReference>
<dbReference type="InterPro" id="IPR011284">
    <property type="entry name" value="3oxo_ACP_reduc"/>
</dbReference>
<comment type="pathway">
    <text evidence="1 10">Lipid metabolism; fatty acid biosynthesis.</text>
</comment>
<dbReference type="NCBIfam" id="TIGR01830">
    <property type="entry name" value="3oxo_ACP_reduc"/>
    <property type="match status" value="1"/>
</dbReference>
<feature type="domain" description="Ketoreductase" evidence="11">
    <location>
        <begin position="78"/>
        <end position="264"/>
    </location>
</feature>
<evidence type="ECO:0000256" key="7">
    <source>
        <dbReference type="PIRSR" id="PIRSR611284-1"/>
    </source>
</evidence>
<dbReference type="Gene3D" id="3.40.50.720">
    <property type="entry name" value="NAD(P)-binding Rossmann-like Domain"/>
    <property type="match status" value="1"/>
</dbReference>
<dbReference type="GO" id="GO:0051287">
    <property type="term" value="F:NAD binding"/>
    <property type="evidence" value="ECO:0007669"/>
    <property type="project" value="UniProtKB-UniRule"/>
</dbReference>
<keyword evidence="10" id="KW-0276">Fatty acid metabolism</keyword>
<gene>
    <name evidence="12" type="ORF">HYH03_006311</name>
</gene>
<organism evidence="12 13">
    <name type="scientific">Edaphochlamys debaryana</name>
    <dbReference type="NCBI Taxonomy" id="47281"/>
    <lineage>
        <taxon>Eukaryota</taxon>
        <taxon>Viridiplantae</taxon>
        <taxon>Chlorophyta</taxon>
        <taxon>core chlorophytes</taxon>
        <taxon>Chlorophyceae</taxon>
        <taxon>CS clade</taxon>
        <taxon>Chlamydomonadales</taxon>
        <taxon>Chlamydomonadales incertae sedis</taxon>
        <taxon>Edaphochlamys</taxon>
    </lineage>
</organism>
<dbReference type="GO" id="GO:0009507">
    <property type="term" value="C:chloroplast"/>
    <property type="evidence" value="ECO:0007669"/>
    <property type="project" value="UniProtKB-SubCell"/>
</dbReference>
<sequence length="321" mass="33813">MIAAKQAQTTARAVRAEGVAPVARPSSLRPVMGASAAPRAASSAAARRAGLPARGRVIRQAELVHSGSMDFPEDSDAPVVVVTGASRGIGKAIVQKMASKGCRVVINFISSQSEQARATCEECIAMGGDAIAVQADVSRRDEIDALFDIVMKKYGRVDVLVNNAGITRDTLMMRMKPEQWDAVINVNLSGVFYCSQAAAKIMMKQKRGRIINMASVVGVVGNAGQANYAAAKGGVIALTKTIAREYASRNITANAVAPGFIASDMTAAIDKKYEEQILKGIPLARYGSPEEVAGLVSFLALNKAALYITGQCYNIDGGMVM</sequence>
<evidence type="ECO:0000256" key="3">
    <source>
        <dbReference type="ARBA" id="ARBA00012948"/>
    </source>
</evidence>
<dbReference type="NCBIfam" id="NF005559">
    <property type="entry name" value="PRK07231.1"/>
    <property type="match status" value="1"/>
</dbReference>
<dbReference type="InterPro" id="IPR050259">
    <property type="entry name" value="SDR"/>
</dbReference>
<proteinExistence type="inferred from homology"/>
<dbReference type="InterPro" id="IPR020904">
    <property type="entry name" value="Sc_DH/Rdtase_CS"/>
</dbReference>
<evidence type="ECO:0000259" key="11">
    <source>
        <dbReference type="SMART" id="SM00822"/>
    </source>
</evidence>